<feature type="compositionally biased region" description="Basic and acidic residues" evidence="1">
    <location>
        <begin position="121"/>
        <end position="134"/>
    </location>
</feature>
<accession>A0A183DCY4</accession>
<feature type="region of interest" description="Disordered" evidence="1">
    <location>
        <begin position="121"/>
        <end position="317"/>
    </location>
</feature>
<evidence type="ECO:0000256" key="1">
    <source>
        <dbReference type="SAM" id="MobiDB-lite"/>
    </source>
</evidence>
<dbReference type="EMBL" id="UYRT01015682">
    <property type="protein sequence ID" value="VDK55219.1"/>
    <property type="molecule type" value="Genomic_DNA"/>
</dbReference>
<evidence type="ECO:0000313" key="4">
    <source>
        <dbReference type="WBParaSite" id="GPUH_0000658401-mRNA-1"/>
    </source>
</evidence>
<dbReference type="WBParaSite" id="GPUH_0000658401-mRNA-1">
    <property type="protein sequence ID" value="GPUH_0000658401-mRNA-1"/>
    <property type="gene ID" value="GPUH_0000658401"/>
</dbReference>
<reference evidence="4" key="1">
    <citation type="submission" date="2016-06" db="UniProtKB">
        <authorList>
            <consortium name="WormBaseParasite"/>
        </authorList>
    </citation>
    <scope>IDENTIFICATION</scope>
</reference>
<feature type="compositionally biased region" description="Basic and acidic residues" evidence="1">
    <location>
        <begin position="244"/>
        <end position="258"/>
    </location>
</feature>
<dbReference type="AlphaFoldDB" id="A0A183DCY4"/>
<reference evidence="2 3" key="2">
    <citation type="submission" date="2018-11" db="EMBL/GenBank/DDBJ databases">
        <authorList>
            <consortium name="Pathogen Informatics"/>
        </authorList>
    </citation>
    <scope>NUCLEOTIDE SEQUENCE [LARGE SCALE GENOMIC DNA]</scope>
</reference>
<organism evidence="4">
    <name type="scientific">Gongylonema pulchrum</name>
    <dbReference type="NCBI Taxonomy" id="637853"/>
    <lineage>
        <taxon>Eukaryota</taxon>
        <taxon>Metazoa</taxon>
        <taxon>Ecdysozoa</taxon>
        <taxon>Nematoda</taxon>
        <taxon>Chromadorea</taxon>
        <taxon>Rhabditida</taxon>
        <taxon>Spirurina</taxon>
        <taxon>Spiruromorpha</taxon>
        <taxon>Spiruroidea</taxon>
        <taxon>Gongylonematidae</taxon>
        <taxon>Gongylonema</taxon>
    </lineage>
</organism>
<dbReference type="Proteomes" id="UP000271098">
    <property type="component" value="Unassembled WGS sequence"/>
</dbReference>
<gene>
    <name evidence="2" type="ORF">GPUH_LOCUS6579</name>
</gene>
<protein>
    <submittedName>
        <fullName evidence="4">Serum response factor-binding protein 1</fullName>
    </submittedName>
</protein>
<name>A0A183DCY4_9BILA</name>
<evidence type="ECO:0000313" key="3">
    <source>
        <dbReference type="Proteomes" id="UP000271098"/>
    </source>
</evidence>
<feature type="region of interest" description="Disordered" evidence="1">
    <location>
        <begin position="1"/>
        <end position="51"/>
    </location>
</feature>
<evidence type="ECO:0000313" key="2">
    <source>
        <dbReference type="EMBL" id="VDK55219.1"/>
    </source>
</evidence>
<proteinExistence type="predicted"/>
<feature type="compositionally biased region" description="Basic and acidic residues" evidence="1">
    <location>
        <begin position="284"/>
        <end position="305"/>
    </location>
</feature>
<feature type="compositionally biased region" description="Basic and acidic residues" evidence="1">
    <location>
        <begin position="165"/>
        <end position="174"/>
    </location>
</feature>
<sequence length="363" mass="39904">DWNKNVHSTKKRSTTDDPATPADGPASSVPSVQTNKSLMRSEVISEGTGGKSISEDLDVIIVPKWKKILKTVSTKKELHESINPKISGNKAVLRNTAQISGAKIREGSDYTTVEILTKGVRRESHSTQKEKADSEQISTRNPAESAEGKEDSAVSQTQKVFESTRPNDHERSSEKLFTSAAPMESPDSINPPLGEEFVTVAASSFRSVDYATKRNKTTALQKNEEENKRKKAKSKFQDSGSDSVSEKISTKSGSSKEEGETETQNPIDSEEDDSFDGELYGETDGIKENKIGDIPDNELDSKMDGSGEAPEQLTKNDVFEIPEADSEEMDEGEFGNGKVLALAFFEFNIYNTLLLSLKRTKHR</sequence>
<feature type="compositionally biased region" description="Polar residues" evidence="1">
    <location>
        <begin position="28"/>
        <end position="38"/>
    </location>
</feature>
<keyword evidence="3" id="KW-1185">Reference proteome</keyword>
<feature type="compositionally biased region" description="Acidic residues" evidence="1">
    <location>
        <begin position="268"/>
        <end position="281"/>
    </location>
</feature>